<dbReference type="OrthoDB" id="9986391at2759"/>
<feature type="domain" description="B30.2/SPRY" evidence="13">
    <location>
        <begin position="250"/>
        <end position="447"/>
    </location>
</feature>
<keyword evidence="5 12" id="KW-1133">Transmembrane helix</keyword>
<dbReference type="SMART" id="SM00406">
    <property type="entry name" value="IGv"/>
    <property type="match status" value="1"/>
</dbReference>
<keyword evidence="4" id="KW-0732">Signal</keyword>
<dbReference type="InterPro" id="IPR003879">
    <property type="entry name" value="Butyrophylin_SPRY"/>
</dbReference>
<dbReference type="HOGENOM" id="CLU_013137_8_4_1"/>
<dbReference type="PROSITE" id="PS50188">
    <property type="entry name" value="B302_SPRY"/>
    <property type="match status" value="1"/>
</dbReference>
<reference evidence="15" key="3">
    <citation type="submission" date="2025-09" db="UniProtKB">
        <authorList>
            <consortium name="Ensembl"/>
        </authorList>
    </citation>
    <scope>IDENTIFICATION</scope>
    <source>
        <strain evidence="15">Glennie</strain>
    </source>
</reference>
<evidence type="ECO:0000256" key="6">
    <source>
        <dbReference type="ARBA" id="ARBA00023136"/>
    </source>
</evidence>
<dbReference type="InterPro" id="IPR006574">
    <property type="entry name" value="PRY"/>
</dbReference>
<dbReference type="FunFam" id="2.60.120.920:FF:000004">
    <property type="entry name" value="Butyrophilin subfamily 1 member A1"/>
    <property type="match status" value="1"/>
</dbReference>
<organism evidence="15 16">
    <name type="scientific">Ornithorhynchus anatinus</name>
    <name type="common">Duckbill platypus</name>
    <dbReference type="NCBI Taxonomy" id="9258"/>
    <lineage>
        <taxon>Eukaryota</taxon>
        <taxon>Metazoa</taxon>
        <taxon>Chordata</taxon>
        <taxon>Craniata</taxon>
        <taxon>Vertebrata</taxon>
        <taxon>Euteleostomi</taxon>
        <taxon>Mammalia</taxon>
        <taxon>Monotremata</taxon>
        <taxon>Ornithorhynchidae</taxon>
        <taxon>Ornithorhynchus</taxon>
    </lineage>
</organism>
<evidence type="ECO:0000256" key="5">
    <source>
        <dbReference type="ARBA" id="ARBA00022989"/>
    </source>
</evidence>
<dbReference type="GO" id="GO:0042110">
    <property type="term" value="P:T cell activation"/>
    <property type="evidence" value="ECO:0007669"/>
    <property type="project" value="UniProtKB-ARBA"/>
</dbReference>
<reference evidence="15 16" key="1">
    <citation type="journal article" date="2008" name="Nature">
        <title>Genome analysis of the platypus reveals unique signatures of evolution.</title>
        <authorList>
            <person name="Warren W.C."/>
            <person name="Hillier L.W."/>
            <person name="Marshall Graves J.A."/>
            <person name="Birney E."/>
            <person name="Ponting C.P."/>
            <person name="Grutzner F."/>
            <person name="Belov K."/>
            <person name="Miller W."/>
            <person name="Clarke L."/>
            <person name="Chinwalla A.T."/>
            <person name="Yang S.P."/>
            <person name="Heger A."/>
            <person name="Locke D.P."/>
            <person name="Miethke P."/>
            <person name="Waters P.D."/>
            <person name="Veyrunes F."/>
            <person name="Fulton L."/>
            <person name="Fulton B."/>
            <person name="Graves T."/>
            <person name="Wallis J."/>
            <person name="Puente X.S."/>
            <person name="Lopez-Otin C."/>
            <person name="Ordonez G.R."/>
            <person name="Eichler E.E."/>
            <person name="Chen L."/>
            <person name="Cheng Z."/>
            <person name="Deakin J.E."/>
            <person name="Alsop A."/>
            <person name="Thompson K."/>
            <person name="Kirby P."/>
            <person name="Papenfuss A.T."/>
            <person name="Wakefield M.J."/>
            <person name="Olender T."/>
            <person name="Lancet D."/>
            <person name="Huttley G.A."/>
            <person name="Smit A.F."/>
            <person name="Pask A."/>
            <person name="Temple-Smith P."/>
            <person name="Batzer M.A."/>
            <person name="Walker J.A."/>
            <person name="Konkel M.K."/>
            <person name="Harris R.S."/>
            <person name="Whittington C.M."/>
            <person name="Wong E.S."/>
            <person name="Gemmell N.J."/>
            <person name="Buschiazzo E."/>
            <person name="Vargas Jentzsch I.M."/>
            <person name="Merkel A."/>
            <person name="Schmitz J."/>
            <person name="Zemann A."/>
            <person name="Churakov G."/>
            <person name="Kriegs J.O."/>
            <person name="Brosius J."/>
            <person name="Murchison E.P."/>
            <person name="Sachidanandam R."/>
            <person name="Smith C."/>
            <person name="Hannon G.J."/>
            <person name="Tsend-Ayush E."/>
            <person name="McMillan D."/>
            <person name="Attenborough R."/>
            <person name="Rens W."/>
            <person name="Ferguson-Smith M."/>
            <person name="Lefevre C.M."/>
            <person name="Sharp J.A."/>
            <person name="Nicholas K.R."/>
            <person name="Ray D.A."/>
            <person name="Kube M."/>
            <person name="Reinhardt R."/>
            <person name="Pringle T.H."/>
            <person name="Taylor J."/>
            <person name="Jones R.C."/>
            <person name="Nixon B."/>
            <person name="Dacheux J.L."/>
            <person name="Niwa H."/>
            <person name="Sekita Y."/>
            <person name="Huang X."/>
            <person name="Stark A."/>
            <person name="Kheradpour P."/>
            <person name="Kellis M."/>
            <person name="Flicek P."/>
            <person name="Chen Y."/>
            <person name="Webber C."/>
            <person name="Hardison R."/>
            <person name="Nelson J."/>
            <person name="Hallsworth-Pepin K."/>
            <person name="Delehaunty K."/>
            <person name="Markovic C."/>
            <person name="Minx P."/>
            <person name="Feng Y."/>
            <person name="Kremitzki C."/>
            <person name="Mitreva M."/>
            <person name="Glasscock J."/>
            <person name="Wylie T."/>
            <person name="Wohldmann P."/>
            <person name="Thiru P."/>
            <person name="Nhan M.N."/>
            <person name="Pohl C.S."/>
            <person name="Smith S.M."/>
            <person name="Hou S."/>
            <person name="Nefedov M."/>
            <person name="de Jong P.J."/>
            <person name="Renfree M.B."/>
            <person name="Mardis E.R."/>
            <person name="Wilson R.K."/>
        </authorList>
    </citation>
    <scope>NUCLEOTIDE SEQUENCE [LARGE SCALE GENOMIC DNA]</scope>
    <source>
        <strain evidence="15 16">Glennie</strain>
    </source>
</reference>
<dbReference type="FunFam" id="2.60.40.10:FF:000142">
    <property type="entry name" value="V-set domain-containing T-cell activation inhibitor 1"/>
    <property type="match status" value="1"/>
</dbReference>
<feature type="domain" description="Ig-like" evidence="14">
    <location>
        <begin position="3"/>
        <end position="111"/>
    </location>
</feature>
<dbReference type="GO" id="GO:0005102">
    <property type="term" value="F:signaling receptor binding"/>
    <property type="evidence" value="ECO:0000318"/>
    <property type="project" value="GO_Central"/>
</dbReference>
<dbReference type="InterPro" id="IPR013783">
    <property type="entry name" value="Ig-like_fold"/>
</dbReference>
<reference evidence="15" key="2">
    <citation type="submission" date="2025-08" db="UniProtKB">
        <authorList>
            <consortium name="Ensembl"/>
        </authorList>
    </citation>
    <scope>IDENTIFICATION</scope>
    <source>
        <strain evidence="15">Glennie</strain>
    </source>
</reference>
<dbReference type="SUPFAM" id="SSF49899">
    <property type="entry name" value="Concanavalin A-like lectins/glucanases"/>
    <property type="match status" value="1"/>
</dbReference>
<dbReference type="FunFam" id="2.60.40.10:FF:000088">
    <property type="entry name" value="Butyrophilin subfamily 1 member A1"/>
    <property type="match status" value="1"/>
</dbReference>
<keyword evidence="6 12" id="KW-0472">Membrane</keyword>
<evidence type="ECO:0000313" key="15">
    <source>
        <dbReference type="Ensembl" id="ENSOANP00000003008.2"/>
    </source>
</evidence>
<evidence type="ECO:0000256" key="11">
    <source>
        <dbReference type="SAM" id="MobiDB-lite"/>
    </source>
</evidence>
<name>F7AQR5_ORNAN</name>
<dbReference type="PANTHER" id="PTHR24100">
    <property type="entry name" value="BUTYROPHILIN"/>
    <property type="match status" value="1"/>
</dbReference>
<dbReference type="Bgee" id="ENSOANG00000001897">
    <property type="expression patterns" value="Expressed in liver and 7 other cell types or tissues"/>
</dbReference>
<evidence type="ECO:0000259" key="13">
    <source>
        <dbReference type="PROSITE" id="PS50188"/>
    </source>
</evidence>
<keyword evidence="3 12" id="KW-0812">Transmembrane</keyword>
<feature type="transmembrane region" description="Helical" evidence="12">
    <location>
        <begin position="218"/>
        <end position="238"/>
    </location>
</feature>
<dbReference type="InterPro" id="IPR007110">
    <property type="entry name" value="Ig-like_dom"/>
</dbReference>
<evidence type="ECO:0000256" key="2">
    <source>
        <dbReference type="ARBA" id="ARBA00007591"/>
    </source>
</evidence>
<proteinExistence type="inferred from homology"/>
<protein>
    <recommendedName>
        <fullName evidence="17">Butyrophilin subfamily 1 member A1</fullName>
    </recommendedName>
</protein>
<dbReference type="Gene3D" id="2.60.120.920">
    <property type="match status" value="1"/>
</dbReference>
<keyword evidence="9" id="KW-0393">Immunoglobulin domain</keyword>
<dbReference type="GO" id="GO:0001817">
    <property type="term" value="P:regulation of cytokine production"/>
    <property type="evidence" value="ECO:0000318"/>
    <property type="project" value="GO_Central"/>
</dbReference>
<comment type="subcellular location">
    <subcellularLocation>
        <location evidence="1">Membrane</location>
        <topology evidence="1">Single-pass type I membrane protein</topology>
    </subcellularLocation>
</comment>
<dbReference type="AlphaFoldDB" id="F7AQR5"/>
<dbReference type="InterPro" id="IPR013106">
    <property type="entry name" value="Ig_V-set"/>
</dbReference>
<evidence type="ECO:0000256" key="1">
    <source>
        <dbReference type="ARBA" id="ARBA00004479"/>
    </source>
</evidence>
<dbReference type="InterPro" id="IPR050504">
    <property type="entry name" value="IgSF_BTN/MOG"/>
</dbReference>
<dbReference type="PROSITE" id="PS50835">
    <property type="entry name" value="IG_LIKE"/>
    <property type="match status" value="2"/>
</dbReference>
<dbReference type="InterPro" id="IPR003599">
    <property type="entry name" value="Ig_sub"/>
</dbReference>
<evidence type="ECO:0000256" key="9">
    <source>
        <dbReference type="ARBA" id="ARBA00023319"/>
    </source>
</evidence>
<comment type="similarity">
    <text evidence="2">Belongs to the immunoglobulin superfamily. BTN/MOG family.</text>
</comment>
<dbReference type="RefSeq" id="XP_028909466.1">
    <property type="nucleotide sequence ID" value="XM_029053633.1"/>
</dbReference>
<keyword evidence="7" id="KW-1015">Disulfide bond</keyword>
<dbReference type="GO" id="GO:1903037">
    <property type="term" value="P:regulation of leukocyte cell-cell adhesion"/>
    <property type="evidence" value="ECO:0007669"/>
    <property type="project" value="UniProtKB-ARBA"/>
</dbReference>
<evidence type="ECO:0000256" key="7">
    <source>
        <dbReference type="ARBA" id="ARBA00023157"/>
    </source>
</evidence>
<evidence type="ECO:0000256" key="10">
    <source>
        <dbReference type="ARBA" id="ARBA00038221"/>
    </source>
</evidence>
<dbReference type="CDD" id="cd13733">
    <property type="entry name" value="SPRY_PRY_C-I_1"/>
    <property type="match status" value="1"/>
</dbReference>
<dbReference type="SMART" id="SM00409">
    <property type="entry name" value="IG"/>
    <property type="match status" value="1"/>
</dbReference>
<dbReference type="Pfam" id="PF13765">
    <property type="entry name" value="PRY"/>
    <property type="match status" value="1"/>
</dbReference>
<evidence type="ECO:0000256" key="12">
    <source>
        <dbReference type="SAM" id="Phobius"/>
    </source>
</evidence>
<accession>F7AQR5</accession>
<dbReference type="OMA" id="ECEMRET"/>
<keyword evidence="8" id="KW-0325">Glycoprotein</keyword>
<keyword evidence="16" id="KW-1185">Reference proteome</keyword>
<dbReference type="InterPro" id="IPR053896">
    <property type="entry name" value="BTN3A2-like_Ig-C"/>
</dbReference>
<dbReference type="InterPro" id="IPR043136">
    <property type="entry name" value="B30.2/SPRY_sf"/>
</dbReference>
<dbReference type="Pfam" id="PF00622">
    <property type="entry name" value="SPRY"/>
    <property type="match status" value="1"/>
</dbReference>
<dbReference type="InterPro" id="IPR001870">
    <property type="entry name" value="B30.2/SPRY"/>
</dbReference>
<feature type="domain" description="Ig-like" evidence="14">
    <location>
        <begin position="117"/>
        <end position="203"/>
    </location>
</feature>
<evidence type="ECO:0000256" key="8">
    <source>
        <dbReference type="ARBA" id="ARBA00023180"/>
    </source>
</evidence>
<dbReference type="GO" id="GO:0009897">
    <property type="term" value="C:external side of plasma membrane"/>
    <property type="evidence" value="ECO:0000318"/>
    <property type="project" value="GO_Central"/>
</dbReference>
<dbReference type="InterPro" id="IPR036179">
    <property type="entry name" value="Ig-like_dom_sf"/>
</dbReference>
<dbReference type="Ensembl" id="ENSOANT00000003009.2">
    <property type="protein sequence ID" value="ENSOANP00000003008.2"/>
    <property type="gene ID" value="ENSOANG00000001897.2"/>
</dbReference>
<dbReference type="InterPro" id="IPR013320">
    <property type="entry name" value="ConA-like_dom_sf"/>
</dbReference>
<dbReference type="Pfam" id="PF07686">
    <property type="entry name" value="V-set"/>
    <property type="match status" value="1"/>
</dbReference>
<feature type="compositionally biased region" description="Basic and acidic residues" evidence="11">
    <location>
        <begin position="464"/>
        <end position="479"/>
    </location>
</feature>
<evidence type="ECO:0000256" key="4">
    <source>
        <dbReference type="ARBA" id="ARBA00022729"/>
    </source>
</evidence>
<gene>
    <name evidence="15" type="primary">LOC103166574</name>
</gene>
<dbReference type="InterPro" id="IPR003877">
    <property type="entry name" value="SPRY_dom"/>
</dbReference>
<dbReference type="PANTHER" id="PTHR24100:SF149">
    <property type="entry name" value="BG-LIKE ANTIGEN 1-RELATED"/>
    <property type="match status" value="1"/>
</dbReference>
<dbReference type="Gene3D" id="2.60.40.10">
    <property type="entry name" value="Immunoglobulins"/>
    <property type="match status" value="2"/>
</dbReference>
<dbReference type="SMART" id="SM00589">
    <property type="entry name" value="PRY"/>
    <property type="match status" value="1"/>
</dbReference>
<dbReference type="GeneTree" id="ENSGT01120000271914"/>
<feature type="region of interest" description="Disordered" evidence="11">
    <location>
        <begin position="444"/>
        <end position="479"/>
    </location>
</feature>
<dbReference type="GO" id="GO:0050863">
    <property type="term" value="P:regulation of T cell activation"/>
    <property type="evidence" value="ECO:0007669"/>
    <property type="project" value="UniProtKB-ARBA"/>
</dbReference>
<evidence type="ECO:0000313" key="16">
    <source>
        <dbReference type="Proteomes" id="UP000002279"/>
    </source>
</evidence>
<dbReference type="Proteomes" id="UP000002279">
    <property type="component" value="Chromosome X3"/>
</dbReference>
<comment type="similarity">
    <text evidence="10">Belongs to the SKINT family.</text>
</comment>
<dbReference type="InParanoid" id="F7AQR5"/>
<dbReference type="Pfam" id="PF22705">
    <property type="entry name" value="C2-set_3"/>
    <property type="match status" value="1"/>
</dbReference>
<evidence type="ECO:0000256" key="3">
    <source>
        <dbReference type="ARBA" id="ARBA00022692"/>
    </source>
</evidence>
<dbReference type="SUPFAM" id="SSF48726">
    <property type="entry name" value="Immunoglobulin"/>
    <property type="match status" value="2"/>
</dbReference>
<evidence type="ECO:0000259" key="14">
    <source>
        <dbReference type="PROSITE" id="PS50835"/>
    </source>
</evidence>
<evidence type="ECO:0008006" key="17">
    <source>
        <dbReference type="Google" id="ProtNLM"/>
    </source>
</evidence>
<dbReference type="SMART" id="SM00449">
    <property type="entry name" value="SPRY"/>
    <property type="match status" value="1"/>
</dbReference>
<sequence length="479" mass="54339">MGPTQRVIAPVRGEAILSCRLTPKMNARTMDVKWFQVDRGLPIHWYRGSRDGAESEGPEYDRRTEFQKENIAEGTVTLKLHGVRASDEGLYKCLFQSPFYSNEAQFRVQVAGTGSVPHIHIEEDERRGIRLICSSSGWYPRPRVRWKDPRGHRLPPASEKTHQEGDGLYAAETSFVLAAESKENVSCFIQNPLLDLDKEMRISVADSLFPRVSLEKTVLIVIVTVLFFLLSSSAYVHWIRHRAKEALQEECEKLREDLKRRKLLGEEVDVTLDPSSADLYLIVSEDKKAVRSVGKKLDLADLEDRFDNPFAVLGHQRFDRGCHYWEVGVEGKTRWTLGLCKQSIPRKGRYISASPESGFWALSPKNTDNYQALTSSRAPIYVIEPPRAVGIFLEYEEGRVSFCNVTEGTWLYTFKASFTETLRPYFYPGPLSKGKNVNPLIILPRPREGRGARSDGPSTQESKPLMDGDGQHGEESETR</sequence>
<dbReference type="PRINTS" id="PR01407">
    <property type="entry name" value="BUTYPHLNCDUF"/>
</dbReference>
<dbReference type="KEGG" id="oaa:103166574"/>
<dbReference type="GO" id="GO:0050852">
    <property type="term" value="P:T cell receptor signaling pathway"/>
    <property type="evidence" value="ECO:0000318"/>
    <property type="project" value="GO_Central"/>
</dbReference>
<dbReference type="GeneID" id="103166574"/>